<dbReference type="AlphaFoldDB" id="A0AA50KPI0"/>
<sequence>MSSSERKAASLERVSPNDGRRETVWVMLTLALVLLAGAAGIAWRQQAATAAAPHTDLNLEGSRLLTELAIAAEEIRFMTPDGEAWPGPDELSESGVPPFDRPGLAWRQPEAACYLTTEPTTGAAFALWLAPQGGLFYHAGGEDLHHCRDLAHWTQMDKPQ</sequence>
<dbReference type="RefSeq" id="WP_306762090.1">
    <property type="nucleotide sequence ID" value="NZ_CP118224.1"/>
</dbReference>
<keyword evidence="1" id="KW-0472">Membrane</keyword>
<evidence type="ECO:0000256" key="1">
    <source>
        <dbReference type="SAM" id="Phobius"/>
    </source>
</evidence>
<dbReference type="EMBL" id="CP118224">
    <property type="protein sequence ID" value="WMC10833.1"/>
    <property type="molecule type" value="Genomic_DNA"/>
</dbReference>
<reference evidence="2 3" key="1">
    <citation type="submission" date="2023-02" db="EMBL/GenBank/DDBJ databases">
        <title>Complete genome sequence of a novel bacterium Oceanimonas sp. NTOU-MSR1 isolated from marine coast sediment.</title>
        <authorList>
            <person name="Yang H.-T."/>
            <person name="Chen Y.-L."/>
            <person name="Ho Y.-N."/>
        </authorList>
    </citation>
    <scope>NUCLEOTIDE SEQUENCE [LARGE SCALE GENOMIC DNA]</scope>
    <source>
        <strain evidence="2 3">NTOU-MSR1</strain>
    </source>
</reference>
<keyword evidence="1" id="KW-0812">Transmembrane</keyword>
<gene>
    <name evidence="2" type="ORF">PU634_00270</name>
</gene>
<name>A0AA50KPI0_9GAMM</name>
<dbReference type="Proteomes" id="UP001223802">
    <property type="component" value="Chromosome"/>
</dbReference>
<accession>A0AA50KPI0</accession>
<feature type="transmembrane region" description="Helical" evidence="1">
    <location>
        <begin position="23"/>
        <end position="43"/>
    </location>
</feature>
<organism evidence="2 3">
    <name type="scientific">Oceanimonas pelagia</name>
    <dbReference type="NCBI Taxonomy" id="3028314"/>
    <lineage>
        <taxon>Bacteria</taxon>
        <taxon>Pseudomonadati</taxon>
        <taxon>Pseudomonadota</taxon>
        <taxon>Gammaproteobacteria</taxon>
        <taxon>Aeromonadales</taxon>
        <taxon>Aeromonadaceae</taxon>
        <taxon>Oceanimonas</taxon>
    </lineage>
</organism>
<proteinExistence type="predicted"/>
<keyword evidence="3" id="KW-1185">Reference proteome</keyword>
<dbReference type="InterPro" id="IPR046160">
    <property type="entry name" value="DUF6162"/>
</dbReference>
<dbReference type="KEGG" id="ope:PU634_00270"/>
<evidence type="ECO:0000313" key="3">
    <source>
        <dbReference type="Proteomes" id="UP001223802"/>
    </source>
</evidence>
<keyword evidence="1" id="KW-1133">Transmembrane helix</keyword>
<protein>
    <submittedName>
        <fullName evidence="2">Uncharacterized protein</fullName>
    </submittedName>
</protein>
<evidence type="ECO:0000313" key="2">
    <source>
        <dbReference type="EMBL" id="WMC10833.1"/>
    </source>
</evidence>
<dbReference type="Pfam" id="PF19659">
    <property type="entry name" value="DUF6162"/>
    <property type="match status" value="1"/>
</dbReference>